<comment type="caution">
    <text evidence="1">The sequence shown here is derived from an EMBL/GenBank/DDBJ whole genome shotgun (WGS) entry which is preliminary data.</text>
</comment>
<reference evidence="1 3" key="1">
    <citation type="submission" date="2017-07" db="EMBL/GenBank/DDBJ databases">
        <title>Leptospira spp. isolated from tropical soils.</title>
        <authorList>
            <person name="Thibeaux R."/>
            <person name="Iraola G."/>
            <person name="Ferres I."/>
            <person name="Bierque E."/>
            <person name="Girault D."/>
            <person name="Soupe-Gilbert M.-E."/>
            <person name="Picardeau M."/>
            <person name="Goarant C."/>
        </authorList>
    </citation>
    <scope>NUCLEOTIDE SEQUENCE [LARGE SCALE GENOMIC DNA]</scope>
    <source>
        <strain evidence="1 3">FH2-B-D1</strain>
    </source>
</reference>
<dbReference type="EMBL" id="NPDU01000077">
    <property type="protein sequence ID" value="PJZ60131.1"/>
    <property type="molecule type" value="Genomic_DNA"/>
</dbReference>
<evidence type="ECO:0000313" key="2">
    <source>
        <dbReference type="EMBL" id="PJZ60131.1"/>
    </source>
</evidence>
<dbReference type="Proteomes" id="UP000232149">
    <property type="component" value="Unassembled WGS sequence"/>
</dbReference>
<accession>A0ABX4NRW4</accession>
<protein>
    <submittedName>
        <fullName evidence="1">Uncharacterized protein</fullName>
    </submittedName>
</protein>
<evidence type="ECO:0000313" key="3">
    <source>
        <dbReference type="Proteomes" id="UP000232149"/>
    </source>
</evidence>
<organism evidence="1 3">
    <name type="scientific">Leptospira adleri</name>
    <dbReference type="NCBI Taxonomy" id="2023186"/>
    <lineage>
        <taxon>Bacteria</taxon>
        <taxon>Pseudomonadati</taxon>
        <taxon>Spirochaetota</taxon>
        <taxon>Spirochaetia</taxon>
        <taxon>Leptospirales</taxon>
        <taxon>Leptospiraceae</taxon>
        <taxon>Leptospira</taxon>
    </lineage>
</organism>
<sequence>NLLSRINIQGEQERKNQLHYGSNAQLTSFTFHVKQNNKWELLKTHELFYR</sequence>
<gene>
    <name evidence="2" type="ORF">CH376_20025</name>
    <name evidence="1" type="ORF">CH376_23035</name>
</gene>
<evidence type="ECO:0000313" key="1">
    <source>
        <dbReference type="EMBL" id="PJZ59567.1"/>
    </source>
</evidence>
<feature type="non-terminal residue" evidence="1">
    <location>
        <position position="1"/>
    </location>
</feature>
<keyword evidence="3" id="KW-1185">Reference proteome</keyword>
<proteinExistence type="predicted"/>
<name>A0ABX4NRW4_9LEPT</name>
<dbReference type="EMBL" id="NPDU01000117">
    <property type="protein sequence ID" value="PJZ59567.1"/>
    <property type="molecule type" value="Genomic_DNA"/>
</dbReference>